<dbReference type="SUPFAM" id="SSF57850">
    <property type="entry name" value="RING/U-box"/>
    <property type="match status" value="1"/>
</dbReference>
<dbReference type="GeneID" id="111015301"/>
<evidence type="ECO:0000256" key="5">
    <source>
        <dbReference type="SAM" id="MobiDB-lite"/>
    </source>
</evidence>
<dbReference type="InterPro" id="IPR001841">
    <property type="entry name" value="Znf_RING"/>
</dbReference>
<feature type="domain" description="RING-type" evidence="6">
    <location>
        <begin position="34"/>
        <end position="75"/>
    </location>
</feature>
<protein>
    <submittedName>
        <fullName evidence="8">E3 ubiquitin protein ligase DRIP2 isoform X1</fullName>
    </submittedName>
</protein>
<dbReference type="PANTHER" id="PTHR46293">
    <property type="entry name" value="E3 UBIQUITIN PROTEIN LIGASE DRIP1"/>
    <property type="match status" value="1"/>
</dbReference>
<evidence type="ECO:0000256" key="3">
    <source>
        <dbReference type="ARBA" id="ARBA00022833"/>
    </source>
</evidence>
<feature type="compositionally biased region" description="Basic and acidic residues" evidence="5">
    <location>
        <begin position="165"/>
        <end position="182"/>
    </location>
</feature>
<dbReference type="AlphaFoldDB" id="A0A6J1CY83"/>
<accession>A0A6J1CY83</accession>
<keyword evidence="2 4" id="KW-0863">Zinc-finger</keyword>
<dbReference type="KEGG" id="mcha:111015301"/>
<gene>
    <name evidence="8" type="primary">LOC111015301</name>
</gene>
<evidence type="ECO:0000256" key="2">
    <source>
        <dbReference type="ARBA" id="ARBA00022771"/>
    </source>
</evidence>
<name>A0A6J1CY83_MOMCH</name>
<dbReference type="Proteomes" id="UP000504603">
    <property type="component" value="Unplaced"/>
</dbReference>
<dbReference type="Gene3D" id="3.30.40.10">
    <property type="entry name" value="Zinc/RING finger domain, C3HC4 (zinc finger)"/>
    <property type="match status" value="1"/>
</dbReference>
<dbReference type="OrthoDB" id="1305878at2759"/>
<dbReference type="InterPro" id="IPR017907">
    <property type="entry name" value="Znf_RING_CS"/>
</dbReference>
<dbReference type="InterPro" id="IPR013083">
    <property type="entry name" value="Znf_RING/FYVE/PHD"/>
</dbReference>
<keyword evidence="7" id="KW-1185">Reference proteome</keyword>
<dbReference type="GO" id="GO:0004842">
    <property type="term" value="F:ubiquitin-protein transferase activity"/>
    <property type="evidence" value="ECO:0007669"/>
    <property type="project" value="InterPro"/>
</dbReference>
<evidence type="ECO:0000259" key="6">
    <source>
        <dbReference type="PROSITE" id="PS50089"/>
    </source>
</evidence>
<dbReference type="GO" id="GO:0008270">
    <property type="term" value="F:zinc ion binding"/>
    <property type="evidence" value="ECO:0007669"/>
    <property type="project" value="UniProtKB-KW"/>
</dbReference>
<dbReference type="PROSITE" id="PS50089">
    <property type="entry name" value="ZF_RING_2"/>
    <property type="match status" value="1"/>
</dbReference>
<dbReference type="SMART" id="SM00184">
    <property type="entry name" value="RING"/>
    <property type="match status" value="1"/>
</dbReference>
<evidence type="ECO:0000313" key="7">
    <source>
        <dbReference type="Proteomes" id="UP000504603"/>
    </source>
</evidence>
<evidence type="ECO:0000313" key="8">
    <source>
        <dbReference type="RefSeq" id="XP_022145982.1"/>
    </source>
</evidence>
<dbReference type="CDD" id="cd16525">
    <property type="entry name" value="RING-HC_PCGF"/>
    <property type="match status" value="1"/>
</dbReference>
<keyword evidence="1" id="KW-0479">Metal-binding</keyword>
<feature type="region of interest" description="Disordered" evidence="5">
    <location>
        <begin position="164"/>
        <end position="212"/>
    </location>
</feature>
<feature type="region of interest" description="Disordered" evidence="5">
    <location>
        <begin position="258"/>
        <end position="310"/>
    </location>
</feature>
<reference evidence="8" key="1">
    <citation type="submission" date="2025-08" db="UniProtKB">
        <authorList>
            <consortium name="RefSeq"/>
        </authorList>
    </citation>
    <scope>IDENTIFICATION</scope>
    <source>
        <strain evidence="8">OHB3-1</strain>
    </source>
</reference>
<proteinExistence type="predicted"/>
<dbReference type="RefSeq" id="XP_022145982.1">
    <property type="nucleotide sequence ID" value="XM_022290290.1"/>
</dbReference>
<dbReference type="PANTHER" id="PTHR46293:SF16">
    <property type="entry name" value="E3 UBIQUITIN PROTEIN LIGASE DRIP1"/>
    <property type="match status" value="1"/>
</dbReference>
<sequence>MQGSSTWVRIWDFWAMANQVVKVKREAIAACITCPLCHKLLKEATTVSECLHTFCRKCIYDKISDEELESCPVCNIDLGCVPLEKLRPDHNLEDLRSRIFPSKRRKVRTPEVAPVILPPVRRKERSLSSLVVNSPRVSSHATTTGKRTAAAAVRIAAILRTPKVPNEKRVKKEDDSAEERSESSSSLETSDKFNQNKRLDSSPTKSTMSLRKKEVENGVDSLKGNVDIWKPLNYLVEVANRSKCFKSNSEGFEAKVEPADIDGSEAQASKSRNRESKRKKKRENGKTRTDLVSPETERPKKSRRVRQKREPLFGDCSITPQVVLDATSARHERRAGPIWLSLIASEQEGDAPLPQIPARYLRINLCCRDGNLPVSFVQKYLMRKLDLSSESEVEVKCMGHPVVPTLDLHSLVDMWLQTASTSEKIPASIGSSAEDFIMVLYYARKIPLS</sequence>
<dbReference type="InterPro" id="IPR044807">
    <property type="entry name" value="DRIP1-like"/>
</dbReference>
<organism evidence="7 8">
    <name type="scientific">Momordica charantia</name>
    <name type="common">Bitter gourd</name>
    <name type="synonym">Balsam pear</name>
    <dbReference type="NCBI Taxonomy" id="3673"/>
    <lineage>
        <taxon>Eukaryota</taxon>
        <taxon>Viridiplantae</taxon>
        <taxon>Streptophyta</taxon>
        <taxon>Embryophyta</taxon>
        <taxon>Tracheophyta</taxon>
        <taxon>Spermatophyta</taxon>
        <taxon>Magnoliopsida</taxon>
        <taxon>eudicotyledons</taxon>
        <taxon>Gunneridae</taxon>
        <taxon>Pentapetalae</taxon>
        <taxon>rosids</taxon>
        <taxon>fabids</taxon>
        <taxon>Cucurbitales</taxon>
        <taxon>Cucurbitaceae</taxon>
        <taxon>Momordiceae</taxon>
        <taxon>Momordica</taxon>
    </lineage>
</organism>
<feature type="compositionally biased region" description="Basic and acidic residues" evidence="5">
    <location>
        <begin position="284"/>
        <end position="299"/>
    </location>
</feature>
<dbReference type="Pfam" id="PF13923">
    <property type="entry name" value="zf-C3HC4_2"/>
    <property type="match status" value="1"/>
</dbReference>
<dbReference type="PROSITE" id="PS00518">
    <property type="entry name" value="ZF_RING_1"/>
    <property type="match status" value="1"/>
</dbReference>
<keyword evidence="3" id="KW-0862">Zinc</keyword>
<evidence type="ECO:0000256" key="4">
    <source>
        <dbReference type="PROSITE-ProRule" id="PRU00175"/>
    </source>
</evidence>
<evidence type="ECO:0000256" key="1">
    <source>
        <dbReference type="ARBA" id="ARBA00022723"/>
    </source>
</evidence>